<dbReference type="InterPro" id="IPR002553">
    <property type="entry name" value="Clathrin/coatomer_adapt-like_N"/>
</dbReference>
<keyword evidence="8" id="KW-1185">Reference proteome</keyword>
<dbReference type="STRING" id="742152.A0A2H3J6F7"/>
<dbReference type="Pfam" id="PF01602">
    <property type="entry name" value="Adaptin_N"/>
    <property type="match status" value="1"/>
</dbReference>
<dbReference type="Gene3D" id="1.25.10.10">
    <property type="entry name" value="Leucine-rich Repeat Variant"/>
    <property type="match status" value="1"/>
</dbReference>
<evidence type="ECO:0000256" key="5">
    <source>
        <dbReference type="SAM" id="MobiDB-lite"/>
    </source>
</evidence>
<organism evidence="7 8">
    <name type="scientific">Wolfiporia cocos (strain MD-104)</name>
    <name type="common">Brown rot fungus</name>
    <dbReference type="NCBI Taxonomy" id="742152"/>
    <lineage>
        <taxon>Eukaryota</taxon>
        <taxon>Fungi</taxon>
        <taxon>Dikarya</taxon>
        <taxon>Basidiomycota</taxon>
        <taxon>Agaricomycotina</taxon>
        <taxon>Agaricomycetes</taxon>
        <taxon>Polyporales</taxon>
        <taxon>Phaeolaceae</taxon>
        <taxon>Wolfiporia</taxon>
    </lineage>
</organism>
<proteinExistence type="predicted"/>
<dbReference type="InterPro" id="IPR011989">
    <property type="entry name" value="ARM-like"/>
</dbReference>
<dbReference type="OMA" id="IGYLFCA"/>
<evidence type="ECO:0000256" key="3">
    <source>
        <dbReference type="ARBA" id="ARBA00022927"/>
    </source>
</evidence>
<keyword evidence="4" id="KW-0472">Membrane</keyword>
<keyword evidence="3" id="KW-0653">Protein transport</keyword>
<accession>A0A2H3J6F7</accession>
<dbReference type="AlphaFoldDB" id="A0A2H3J6F7"/>
<name>A0A2H3J6F7_WOLCO</name>
<protein>
    <submittedName>
        <fullName evidence="7">ARM repeat-containing protein</fullName>
    </submittedName>
</protein>
<gene>
    <name evidence="7" type="ORF">WOLCODRAFT_66238</name>
</gene>
<dbReference type="PANTHER" id="PTHR22780">
    <property type="entry name" value="ADAPTIN, ALPHA/GAMMA/EPSILON"/>
    <property type="match status" value="1"/>
</dbReference>
<keyword evidence="2" id="KW-0813">Transport</keyword>
<evidence type="ECO:0000259" key="6">
    <source>
        <dbReference type="Pfam" id="PF01602"/>
    </source>
</evidence>
<dbReference type="SUPFAM" id="SSF48371">
    <property type="entry name" value="ARM repeat"/>
    <property type="match status" value="1"/>
</dbReference>
<evidence type="ECO:0000256" key="2">
    <source>
        <dbReference type="ARBA" id="ARBA00022448"/>
    </source>
</evidence>
<dbReference type="GO" id="GO:0016192">
    <property type="term" value="P:vesicle-mediated transport"/>
    <property type="evidence" value="ECO:0007669"/>
    <property type="project" value="InterPro"/>
</dbReference>
<evidence type="ECO:0000256" key="1">
    <source>
        <dbReference type="ARBA" id="ARBA00004308"/>
    </source>
</evidence>
<dbReference type="InterPro" id="IPR016024">
    <property type="entry name" value="ARM-type_fold"/>
</dbReference>
<sequence length="846" mass="93889">MDVPFVSSGAISRAHYALVRKIETASSPQLADQYLLAEVDSIREQLTRPTLSLKQCRECLIILLYCSMNADLDIDLAFALPHAVNLAEAGQSVQEKRIGYLFCAEVMPEHHELQLMLVNTIRKDLESATVSRICLALETLIQFSTEDVVPAIRNHLTDLLAHNSLHIRRRALLAFHRLSRHDPGILSDAISKVRKRLTDQSPVVVGAALTVSAELKSRYLSTESLHSTLSQLLATLWQAQSHAGVTTSQLLLKVLAMLRHVQSVVIFCVIKCCLYRSNASQAMLLQLFMLLPSCSTESLLNMQQIADKGLVQEIRHLLTSADPNENYIFFACLDCVHTILWAGTDPRAPAALEEWEVERVMQQLDSSDKFIRQKVLRILQRVDGSITEGYYSRMLQGNVAPEVVDVDELSRRMLEVIETVCNGNGELYAQHVKNMLQTLEGDAGKGKRRVLQAAVEDILVYIRNASDSFKSSCVGALFTNIIETERQISPTFIVILAALAAEYLSISAVPPIVLLRGFCERIASYVASVQDACLLCMLRIAAECTEVPADVIEVVRSLHDQSGRYIRRRCDQFMNLSLRKGALRSIVLAAKSTSLPDFMAALEAHESGQLNHAATSPQLRAAQSPERSVSRSSQTSHKLRYDAYEPPKLGPRLRRVSSNSSRTSDDGSSKFIGQSRTQHDALTRTLTPGDLALAAREEDLESLYVGSPQPADPSLPTATRVDLITLDSPFVSEPVVSASQALRSPEVESIWNRLERYNSRGWCELSVDAALERLQDNFGQIRTLRADEDPFKGELKIVITSNAVSGSAIKLAVLRLKASDEDSCLWRMRCEDTESQDAIKRLLSDA</sequence>
<evidence type="ECO:0000256" key="4">
    <source>
        <dbReference type="ARBA" id="ARBA00023136"/>
    </source>
</evidence>
<feature type="compositionally biased region" description="Polar residues" evidence="5">
    <location>
        <begin position="625"/>
        <end position="636"/>
    </location>
</feature>
<dbReference type="EMBL" id="KB467942">
    <property type="protein sequence ID" value="PCH37830.1"/>
    <property type="molecule type" value="Genomic_DNA"/>
</dbReference>
<dbReference type="OrthoDB" id="29308at2759"/>
<dbReference type="Proteomes" id="UP000218811">
    <property type="component" value="Unassembled WGS sequence"/>
</dbReference>
<evidence type="ECO:0000313" key="8">
    <source>
        <dbReference type="Proteomes" id="UP000218811"/>
    </source>
</evidence>
<feature type="region of interest" description="Disordered" evidence="5">
    <location>
        <begin position="609"/>
        <end position="683"/>
    </location>
</feature>
<evidence type="ECO:0000313" key="7">
    <source>
        <dbReference type="EMBL" id="PCH37830.1"/>
    </source>
</evidence>
<dbReference type="GO" id="GO:0006886">
    <property type="term" value="P:intracellular protein transport"/>
    <property type="evidence" value="ECO:0007669"/>
    <property type="project" value="InterPro"/>
</dbReference>
<feature type="domain" description="Clathrin/coatomer adaptor adaptin-like N-terminal" evidence="6">
    <location>
        <begin position="39"/>
        <end position="561"/>
    </location>
</feature>
<dbReference type="InterPro" id="IPR050840">
    <property type="entry name" value="Adaptor_Complx_Large_Subunit"/>
</dbReference>
<dbReference type="GO" id="GO:0030117">
    <property type="term" value="C:membrane coat"/>
    <property type="evidence" value="ECO:0007669"/>
    <property type="project" value="InterPro"/>
</dbReference>
<reference evidence="7 8" key="1">
    <citation type="journal article" date="2012" name="Science">
        <title>The Paleozoic origin of enzymatic lignin decomposition reconstructed from 31 fungal genomes.</title>
        <authorList>
            <person name="Floudas D."/>
            <person name="Binder M."/>
            <person name="Riley R."/>
            <person name="Barry K."/>
            <person name="Blanchette R.A."/>
            <person name="Henrissat B."/>
            <person name="Martinez A.T."/>
            <person name="Otillar R."/>
            <person name="Spatafora J.W."/>
            <person name="Yadav J.S."/>
            <person name="Aerts A."/>
            <person name="Benoit I."/>
            <person name="Boyd A."/>
            <person name="Carlson A."/>
            <person name="Copeland A."/>
            <person name="Coutinho P.M."/>
            <person name="de Vries R.P."/>
            <person name="Ferreira P."/>
            <person name="Findley K."/>
            <person name="Foster B."/>
            <person name="Gaskell J."/>
            <person name="Glotzer D."/>
            <person name="Gorecki P."/>
            <person name="Heitman J."/>
            <person name="Hesse C."/>
            <person name="Hori C."/>
            <person name="Igarashi K."/>
            <person name="Jurgens J.A."/>
            <person name="Kallen N."/>
            <person name="Kersten P."/>
            <person name="Kohler A."/>
            <person name="Kuees U."/>
            <person name="Kumar T.K.A."/>
            <person name="Kuo A."/>
            <person name="LaButti K."/>
            <person name="Larrondo L.F."/>
            <person name="Lindquist E."/>
            <person name="Ling A."/>
            <person name="Lombard V."/>
            <person name="Lucas S."/>
            <person name="Lundell T."/>
            <person name="Martin R."/>
            <person name="McLaughlin D.J."/>
            <person name="Morgenstern I."/>
            <person name="Morin E."/>
            <person name="Murat C."/>
            <person name="Nagy L.G."/>
            <person name="Nolan M."/>
            <person name="Ohm R.A."/>
            <person name="Patyshakuliyeva A."/>
            <person name="Rokas A."/>
            <person name="Ruiz-Duenas F.J."/>
            <person name="Sabat G."/>
            <person name="Salamov A."/>
            <person name="Samejima M."/>
            <person name="Schmutz J."/>
            <person name="Slot J.C."/>
            <person name="St John F."/>
            <person name="Stenlid J."/>
            <person name="Sun H."/>
            <person name="Sun S."/>
            <person name="Syed K."/>
            <person name="Tsang A."/>
            <person name="Wiebenga A."/>
            <person name="Young D."/>
            <person name="Pisabarro A."/>
            <person name="Eastwood D.C."/>
            <person name="Martin F."/>
            <person name="Cullen D."/>
            <person name="Grigoriev I.V."/>
            <person name="Hibbett D.S."/>
        </authorList>
    </citation>
    <scope>NUCLEOTIDE SEQUENCE [LARGE SCALE GENOMIC DNA]</scope>
    <source>
        <strain evidence="7 8">MD-104</strain>
    </source>
</reference>
<comment type="subcellular location">
    <subcellularLocation>
        <location evidence="1">Endomembrane system</location>
    </subcellularLocation>
</comment>
<dbReference type="GO" id="GO:0012505">
    <property type="term" value="C:endomembrane system"/>
    <property type="evidence" value="ECO:0007669"/>
    <property type="project" value="UniProtKB-SubCell"/>
</dbReference>
<feature type="compositionally biased region" description="Polar residues" evidence="5">
    <location>
        <begin position="609"/>
        <end position="618"/>
    </location>
</feature>